<gene>
    <name evidence="1" type="ORF">PSON_ATCC_30995.1.T1240075</name>
</gene>
<keyword evidence="2" id="KW-1185">Reference proteome</keyword>
<evidence type="ECO:0000313" key="2">
    <source>
        <dbReference type="Proteomes" id="UP000692954"/>
    </source>
</evidence>
<dbReference type="EMBL" id="CAJJDN010000124">
    <property type="protein sequence ID" value="CAD8120058.1"/>
    <property type="molecule type" value="Genomic_DNA"/>
</dbReference>
<sequence length="62" mass="7535">MNQNLEIILNQRNLQLCLALYILNEVKQKGLDDDFFINQVNQEYKTINFKRIFKQRGYNQIK</sequence>
<proteinExistence type="predicted"/>
<dbReference type="Proteomes" id="UP000692954">
    <property type="component" value="Unassembled WGS sequence"/>
</dbReference>
<dbReference type="AlphaFoldDB" id="A0A8S1QWR9"/>
<protein>
    <submittedName>
        <fullName evidence="1">Uncharacterized protein</fullName>
    </submittedName>
</protein>
<accession>A0A8S1QWR9</accession>
<evidence type="ECO:0000313" key="1">
    <source>
        <dbReference type="EMBL" id="CAD8120058.1"/>
    </source>
</evidence>
<reference evidence="1" key="1">
    <citation type="submission" date="2021-01" db="EMBL/GenBank/DDBJ databases">
        <authorList>
            <consortium name="Genoscope - CEA"/>
            <person name="William W."/>
        </authorList>
    </citation>
    <scope>NUCLEOTIDE SEQUENCE</scope>
</reference>
<comment type="caution">
    <text evidence="1">The sequence shown here is derived from an EMBL/GenBank/DDBJ whole genome shotgun (WGS) entry which is preliminary data.</text>
</comment>
<organism evidence="1 2">
    <name type="scientific">Paramecium sonneborni</name>
    <dbReference type="NCBI Taxonomy" id="65129"/>
    <lineage>
        <taxon>Eukaryota</taxon>
        <taxon>Sar</taxon>
        <taxon>Alveolata</taxon>
        <taxon>Ciliophora</taxon>
        <taxon>Intramacronucleata</taxon>
        <taxon>Oligohymenophorea</taxon>
        <taxon>Peniculida</taxon>
        <taxon>Parameciidae</taxon>
        <taxon>Paramecium</taxon>
    </lineage>
</organism>
<name>A0A8S1QWR9_9CILI</name>